<reference evidence="2 3" key="1">
    <citation type="submission" date="2017-12" db="EMBL/GenBank/DDBJ databases">
        <title>Sequencing, de novo assembly and annotation of complete genome of a new Thraustochytrid species, strain FCC1311.</title>
        <authorList>
            <person name="Sedici K."/>
            <person name="Godart F."/>
            <person name="Aiese Cigliano R."/>
            <person name="Sanseverino W."/>
            <person name="Barakat M."/>
            <person name="Ortet P."/>
            <person name="Marechal E."/>
            <person name="Cagnac O."/>
            <person name="Amato A."/>
        </authorList>
    </citation>
    <scope>NUCLEOTIDE SEQUENCE [LARGE SCALE GENOMIC DNA]</scope>
</reference>
<protein>
    <submittedName>
        <fullName evidence="2">Uncharacterized protein</fullName>
    </submittedName>
</protein>
<comment type="caution">
    <text evidence="2">The sequence shown here is derived from an EMBL/GenBank/DDBJ whole genome shotgun (WGS) entry which is preliminary data.</text>
</comment>
<feature type="compositionally biased region" description="Basic residues" evidence="1">
    <location>
        <begin position="254"/>
        <end position="263"/>
    </location>
</feature>
<feature type="compositionally biased region" description="Acidic residues" evidence="1">
    <location>
        <begin position="30"/>
        <end position="43"/>
    </location>
</feature>
<evidence type="ECO:0000313" key="2">
    <source>
        <dbReference type="EMBL" id="GBG33221.1"/>
    </source>
</evidence>
<feature type="region of interest" description="Disordered" evidence="1">
    <location>
        <begin position="1"/>
        <end position="77"/>
    </location>
</feature>
<organism evidence="2 3">
    <name type="scientific">Hondaea fermentalgiana</name>
    <dbReference type="NCBI Taxonomy" id="2315210"/>
    <lineage>
        <taxon>Eukaryota</taxon>
        <taxon>Sar</taxon>
        <taxon>Stramenopiles</taxon>
        <taxon>Bigyra</taxon>
        <taxon>Labyrinthulomycetes</taxon>
        <taxon>Thraustochytrida</taxon>
        <taxon>Thraustochytriidae</taxon>
        <taxon>Hondaea</taxon>
    </lineage>
</organism>
<proteinExistence type="predicted"/>
<evidence type="ECO:0000256" key="1">
    <source>
        <dbReference type="SAM" id="MobiDB-lite"/>
    </source>
</evidence>
<accession>A0A2R5GXR8</accession>
<feature type="compositionally biased region" description="Low complexity" evidence="1">
    <location>
        <begin position="104"/>
        <end position="166"/>
    </location>
</feature>
<feature type="compositionally biased region" description="Low complexity" evidence="1">
    <location>
        <begin position="12"/>
        <end position="21"/>
    </location>
</feature>
<dbReference type="Proteomes" id="UP000241890">
    <property type="component" value="Unassembled WGS sequence"/>
</dbReference>
<gene>
    <name evidence="2" type="ORF">FCC1311_094452</name>
</gene>
<evidence type="ECO:0000313" key="3">
    <source>
        <dbReference type="Proteomes" id="UP000241890"/>
    </source>
</evidence>
<feature type="compositionally biased region" description="Low complexity" evidence="1">
    <location>
        <begin position="180"/>
        <end position="197"/>
    </location>
</feature>
<dbReference type="InParanoid" id="A0A2R5GXR8"/>
<sequence>MARRKRSSKGEQQLALQLQRQLSEHGTMEVGDDEDATDEEDELDVRRSASARMRKPWASGKSLRGAFRSGRSARTDVQSDWTIASDFVQFDDNEGETGNMVQHTAPVQTQQAAKTQPQPMQQRPVQQQSWQTQQMPQQQQQYNQNPNMQHMQRMEQQKTQQPMAQQPWGVEPSQPSHFAPQPQTHTHAQMQTQMQTQWRPESQWQRGTLDSPQMERPESMSPGYSGWQPSQPESFGGHQFESVIGRAEGGKTATRGRFKRSPGKKMTVDDGFLEPLGTTHHAFNIPN</sequence>
<name>A0A2R5GXR8_9STRA</name>
<dbReference type="EMBL" id="BEYU01000147">
    <property type="protein sequence ID" value="GBG33221.1"/>
    <property type="molecule type" value="Genomic_DNA"/>
</dbReference>
<feature type="compositionally biased region" description="Polar residues" evidence="1">
    <location>
        <begin position="198"/>
        <end position="211"/>
    </location>
</feature>
<feature type="region of interest" description="Disordered" evidence="1">
    <location>
        <begin position="89"/>
        <end position="287"/>
    </location>
</feature>
<keyword evidence="3" id="KW-1185">Reference proteome</keyword>
<dbReference type="AlphaFoldDB" id="A0A2R5GXR8"/>